<sequence>MLVRTTAPFDLVTLSGGHFFLSAHQEKVAEVITDGLAPFLAHRRGAPSDGSGVASAQDNHAETTHKVAL</sequence>
<organism evidence="2 3">
    <name type="scientific">Streptomyces albiflavescens</name>
    <dbReference type="NCBI Taxonomy" id="1623582"/>
    <lineage>
        <taxon>Bacteria</taxon>
        <taxon>Bacillati</taxon>
        <taxon>Actinomycetota</taxon>
        <taxon>Actinomycetes</taxon>
        <taxon>Kitasatosporales</taxon>
        <taxon>Streptomycetaceae</taxon>
        <taxon>Streptomyces</taxon>
    </lineage>
</organism>
<gene>
    <name evidence="2" type="ORF">GCM10011579_005460</name>
</gene>
<dbReference type="EMBL" id="BMMM01000001">
    <property type="protein sequence ID" value="GGN50576.1"/>
    <property type="molecule type" value="Genomic_DNA"/>
</dbReference>
<reference evidence="2 3" key="1">
    <citation type="journal article" date="2014" name="Int. J. Syst. Evol. Microbiol.">
        <title>Complete genome sequence of Corynebacterium casei LMG S-19264T (=DSM 44701T), isolated from a smear-ripened cheese.</title>
        <authorList>
            <consortium name="US DOE Joint Genome Institute (JGI-PGF)"/>
            <person name="Walter F."/>
            <person name="Albersmeier A."/>
            <person name="Kalinowski J."/>
            <person name="Ruckert C."/>
        </authorList>
    </citation>
    <scope>NUCLEOTIDE SEQUENCE [LARGE SCALE GENOMIC DNA]</scope>
    <source>
        <strain evidence="2 3">CGMCC 4.7111</strain>
    </source>
</reference>
<feature type="region of interest" description="Disordered" evidence="1">
    <location>
        <begin position="46"/>
        <end position="69"/>
    </location>
</feature>
<evidence type="ECO:0000313" key="2">
    <source>
        <dbReference type="EMBL" id="GGN50576.1"/>
    </source>
</evidence>
<feature type="compositionally biased region" description="Basic and acidic residues" evidence="1">
    <location>
        <begin position="59"/>
        <end position="69"/>
    </location>
</feature>
<dbReference type="RefSeq" id="WP_189184166.1">
    <property type="nucleotide sequence ID" value="NZ_BMMM01000001.1"/>
</dbReference>
<evidence type="ECO:0000256" key="1">
    <source>
        <dbReference type="SAM" id="MobiDB-lite"/>
    </source>
</evidence>
<evidence type="ECO:0008006" key="4">
    <source>
        <dbReference type="Google" id="ProtNLM"/>
    </source>
</evidence>
<comment type="caution">
    <text evidence="2">The sequence shown here is derived from an EMBL/GenBank/DDBJ whole genome shotgun (WGS) entry which is preliminary data.</text>
</comment>
<evidence type="ECO:0000313" key="3">
    <source>
        <dbReference type="Proteomes" id="UP000600365"/>
    </source>
</evidence>
<dbReference type="Proteomes" id="UP000600365">
    <property type="component" value="Unassembled WGS sequence"/>
</dbReference>
<keyword evidence="3" id="KW-1185">Reference proteome</keyword>
<accession>A0A918CYT4</accession>
<name>A0A918CYT4_9ACTN</name>
<dbReference type="AlphaFoldDB" id="A0A918CYT4"/>
<proteinExistence type="predicted"/>
<protein>
    <recommendedName>
        <fullName evidence="4">Thioesterase</fullName>
    </recommendedName>
</protein>